<dbReference type="OrthoDB" id="8686088at2"/>
<gene>
    <name evidence="1" type="ORF">GRI34_10445</name>
</gene>
<dbReference type="Pfam" id="PF05402">
    <property type="entry name" value="PqqD"/>
    <property type="match status" value="1"/>
</dbReference>
<evidence type="ECO:0000313" key="2">
    <source>
        <dbReference type="Proteomes" id="UP000432727"/>
    </source>
</evidence>
<dbReference type="RefSeq" id="WP_160595871.1">
    <property type="nucleotide sequence ID" value="NZ_WTYI01000001.1"/>
</dbReference>
<dbReference type="Gene3D" id="1.10.10.1150">
    <property type="entry name" value="Coenzyme PQQ synthesis protein D (PqqD)"/>
    <property type="match status" value="1"/>
</dbReference>
<dbReference type="Proteomes" id="UP000432727">
    <property type="component" value="Unassembled WGS sequence"/>
</dbReference>
<evidence type="ECO:0000313" key="1">
    <source>
        <dbReference type="EMBL" id="MXO96833.1"/>
    </source>
</evidence>
<name>A0A6I4TQZ8_9SPHN</name>
<keyword evidence="2" id="KW-1185">Reference proteome</keyword>
<dbReference type="InterPro" id="IPR008792">
    <property type="entry name" value="PQQD"/>
</dbReference>
<accession>A0A6I4TQZ8</accession>
<comment type="caution">
    <text evidence="1">The sequence shown here is derived from an EMBL/GenBank/DDBJ whole genome shotgun (WGS) entry which is preliminary data.</text>
</comment>
<proteinExistence type="predicted"/>
<sequence>MAAIHKLNANFVATQVDDEILLIDLKGGELFSLSGTAKAVWEMIDGKRDIHEIASALCSAFEAPVETIEDDVRSLVRSLSELHLVGTEL</sequence>
<organism evidence="1 2">
    <name type="scientific">Qipengyuania aquimaris</name>
    <dbReference type="NCBI Taxonomy" id="255984"/>
    <lineage>
        <taxon>Bacteria</taxon>
        <taxon>Pseudomonadati</taxon>
        <taxon>Pseudomonadota</taxon>
        <taxon>Alphaproteobacteria</taxon>
        <taxon>Sphingomonadales</taxon>
        <taxon>Erythrobacteraceae</taxon>
        <taxon>Qipengyuania</taxon>
    </lineage>
</organism>
<protein>
    <submittedName>
        <fullName evidence="1">PqqD family peptide modification chaperone</fullName>
    </submittedName>
</protein>
<reference evidence="1 2" key="1">
    <citation type="submission" date="2019-12" db="EMBL/GenBank/DDBJ databases">
        <title>Genomic-based taxomic classification of the family Erythrobacteraceae.</title>
        <authorList>
            <person name="Xu L."/>
        </authorList>
    </citation>
    <scope>NUCLEOTIDE SEQUENCE [LARGE SCALE GENOMIC DNA]</scope>
    <source>
        <strain evidence="1 2">JCM 12189</strain>
    </source>
</reference>
<dbReference type="AlphaFoldDB" id="A0A6I4TQZ8"/>
<dbReference type="InterPro" id="IPR041881">
    <property type="entry name" value="PqqD_sf"/>
</dbReference>
<dbReference type="EMBL" id="WTYI01000001">
    <property type="protein sequence ID" value="MXO96833.1"/>
    <property type="molecule type" value="Genomic_DNA"/>
</dbReference>